<evidence type="ECO:0000313" key="3">
    <source>
        <dbReference type="Proteomes" id="UP000239494"/>
    </source>
</evidence>
<protein>
    <submittedName>
        <fullName evidence="2">Uncharacterized protein</fullName>
    </submittedName>
</protein>
<keyword evidence="3" id="KW-1185">Reference proteome</keyword>
<evidence type="ECO:0000313" key="2">
    <source>
        <dbReference type="EMBL" id="PRY43854.1"/>
    </source>
</evidence>
<dbReference type="AlphaFoldDB" id="A0A2T0TE00"/>
<reference evidence="2 3" key="1">
    <citation type="submission" date="2018-03" db="EMBL/GenBank/DDBJ databases">
        <title>Genomic Encyclopedia of Archaeal and Bacterial Type Strains, Phase II (KMG-II): from individual species to whole genera.</title>
        <authorList>
            <person name="Goeker M."/>
        </authorList>
    </citation>
    <scope>NUCLEOTIDE SEQUENCE [LARGE SCALE GENOMIC DNA]</scope>
    <source>
        <strain evidence="2 3">DSM 44720</strain>
    </source>
</reference>
<feature type="compositionally biased region" description="Basic and acidic residues" evidence="1">
    <location>
        <begin position="1"/>
        <end position="25"/>
    </location>
</feature>
<proteinExistence type="predicted"/>
<sequence>MADSKIDREHADTVRTADPTEHRQVDPGTSAELEALRALIVRAVEAHDLDRPDGTRLVAEVEAALTAPHLAVVRGRLDAAKDIAARIPVSQVVAAIDGITSGMEG</sequence>
<feature type="region of interest" description="Disordered" evidence="1">
    <location>
        <begin position="1"/>
        <end position="28"/>
    </location>
</feature>
<dbReference type="EMBL" id="PVTF01000003">
    <property type="protein sequence ID" value="PRY43854.1"/>
    <property type="molecule type" value="Genomic_DNA"/>
</dbReference>
<organism evidence="2 3">
    <name type="scientific">Umezawaea tangerina</name>
    <dbReference type="NCBI Taxonomy" id="84725"/>
    <lineage>
        <taxon>Bacteria</taxon>
        <taxon>Bacillati</taxon>
        <taxon>Actinomycetota</taxon>
        <taxon>Actinomycetes</taxon>
        <taxon>Pseudonocardiales</taxon>
        <taxon>Pseudonocardiaceae</taxon>
        <taxon>Umezawaea</taxon>
    </lineage>
</organism>
<accession>A0A2T0TE00</accession>
<gene>
    <name evidence="2" type="ORF">CLV43_103603</name>
</gene>
<name>A0A2T0TE00_9PSEU</name>
<comment type="caution">
    <text evidence="2">The sequence shown here is derived from an EMBL/GenBank/DDBJ whole genome shotgun (WGS) entry which is preliminary data.</text>
</comment>
<dbReference type="Proteomes" id="UP000239494">
    <property type="component" value="Unassembled WGS sequence"/>
</dbReference>
<dbReference type="RefSeq" id="WP_106187366.1">
    <property type="nucleotide sequence ID" value="NZ_PVTF01000003.1"/>
</dbReference>
<evidence type="ECO:0000256" key="1">
    <source>
        <dbReference type="SAM" id="MobiDB-lite"/>
    </source>
</evidence>